<sequence length="38" mass="4555">MENRRPSMRIWNGGRKGRKKMNELGILTKIEQQILEGW</sequence>
<reference evidence="2" key="2">
    <citation type="submission" date="2017-01" db="EMBL/GenBank/DDBJ databases">
        <title>Genome sequencing and annotation of Geobacillus sp. 1017, a Hydrocarbon-Oxidizing Thermophilic Bacterium Isolated from a Heavy Oil Reservoir (China).</title>
        <authorList>
            <person name="Kadnikov V.V."/>
            <person name="Mardanov A.V."/>
            <person name="Poltaraus A.B."/>
            <person name="Sokolova D.S."/>
            <person name="Semenova E.M."/>
            <person name="Ravin N.V."/>
            <person name="Tourova T.P."/>
            <person name="Nazina T.N."/>
        </authorList>
    </citation>
    <scope>NUCLEOTIDE SEQUENCE [LARGE SCALE GENOMIC DNA]</scope>
    <source>
        <strain evidence="2">1017</strain>
    </source>
</reference>
<name>A0A1Q5T1Y9_9BACL</name>
<protein>
    <submittedName>
        <fullName evidence="1">Uncharacterized protein</fullName>
    </submittedName>
</protein>
<dbReference type="AlphaFoldDB" id="A0A1Q5T1Y9"/>
<reference evidence="1 2" key="1">
    <citation type="submission" date="2016-11" db="EMBL/GenBank/DDBJ databases">
        <authorList>
            <person name="Kadnikov V."/>
            <person name="Nazina T."/>
        </authorList>
    </citation>
    <scope>NUCLEOTIDE SEQUENCE [LARGE SCALE GENOMIC DNA]</scope>
    <source>
        <strain evidence="1 2">1017</strain>
    </source>
</reference>
<gene>
    <name evidence="1" type="ORF">BRO54_1598</name>
</gene>
<accession>A0A1Q5T1Y9</accession>
<dbReference type="EMBL" id="MQMG01000016">
    <property type="protein sequence ID" value="OKO94253.1"/>
    <property type="molecule type" value="Genomic_DNA"/>
</dbReference>
<proteinExistence type="predicted"/>
<dbReference type="Proteomes" id="UP000186030">
    <property type="component" value="Unassembled WGS sequence"/>
</dbReference>
<evidence type="ECO:0000313" key="2">
    <source>
        <dbReference type="Proteomes" id="UP000186030"/>
    </source>
</evidence>
<comment type="caution">
    <text evidence="1">The sequence shown here is derived from an EMBL/GenBank/DDBJ whole genome shotgun (WGS) entry which is preliminary data.</text>
</comment>
<organism evidence="1 2">
    <name type="scientific">Geobacillus proteiniphilus</name>
    <dbReference type="NCBI Taxonomy" id="860353"/>
    <lineage>
        <taxon>Bacteria</taxon>
        <taxon>Bacillati</taxon>
        <taxon>Bacillota</taxon>
        <taxon>Bacilli</taxon>
        <taxon>Bacillales</taxon>
        <taxon>Anoxybacillaceae</taxon>
        <taxon>Geobacillus</taxon>
    </lineage>
</organism>
<evidence type="ECO:0000313" key="1">
    <source>
        <dbReference type="EMBL" id="OKO94253.1"/>
    </source>
</evidence>